<dbReference type="Proteomes" id="UP000248840">
    <property type="component" value="Unassembled WGS sequence"/>
</dbReference>
<dbReference type="AlphaFoldDB" id="A0A328YJ41"/>
<evidence type="ECO:0000313" key="1">
    <source>
        <dbReference type="EMBL" id="RAR70226.1"/>
    </source>
</evidence>
<dbReference type="RefSeq" id="WP_112113883.1">
    <property type="nucleotide sequence ID" value="NZ_QLSZ01000011.1"/>
</dbReference>
<proteinExistence type="predicted"/>
<organism evidence="1 2">
    <name type="scientific">Flavobacterium aciduliphilum</name>
    <dbReference type="NCBI Taxonomy" id="1101402"/>
    <lineage>
        <taxon>Bacteria</taxon>
        <taxon>Pseudomonadati</taxon>
        <taxon>Bacteroidota</taxon>
        <taxon>Flavobacteriia</taxon>
        <taxon>Flavobacteriales</taxon>
        <taxon>Flavobacteriaceae</taxon>
        <taxon>Flavobacterium</taxon>
    </lineage>
</organism>
<accession>A0A328YJ41</accession>
<dbReference type="InterPro" id="IPR029063">
    <property type="entry name" value="SAM-dependent_MTases_sf"/>
</dbReference>
<protein>
    <recommendedName>
        <fullName evidence="3">Methyltransferase family protein</fullName>
    </recommendedName>
</protein>
<evidence type="ECO:0000313" key="2">
    <source>
        <dbReference type="Proteomes" id="UP000248840"/>
    </source>
</evidence>
<comment type="caution">
    <text evidence="1">The sequence shown here is derived from an EMBL/GenBank/DDBJ whole genome shotgun (WGS) entry which is preliminary data.</text>
</comment>
<dbReference type="Gene3D" id="3.40.50.150">
    <property type="entry name" value="Vaccinia Virus protein VP39"/>
    <property type="match status" value="1"/>
</dbReference>
<keyword evidence="2" id="KW-1185">Reference proteome</keyword>
<reference evidence="1 2" key="1">
    <citation type="submission" date="2018-06" db="EMBL/GenBank/DDBJ databases">
        <title>Genomic Encyclopedia of Archaeal and Bacterial Type Strains, Phase II (KMG-II): from individual species to whole genera.</title>
        <authorList>
            <person name="Goeker M."/>
        </authorList>
    </citation>
    <scope>NUCLEOTIDE SEQUENCE [LARGE SCALE GENOMIC DNA]</scope>
    <source>
        <strain evidence="1 2">DSM 25663</strain>
    </source>
</reference>
<evidence type="ECO:0008006" key="3">
    <source>
        <dbReference type="Google" id="ProtNLM"/>
    </source>
</evidence>
<sequence>MKHQIKTNFFKFLSLLPNKIGDYFYHIIQFLSNKKKIKSKIKLSESTYNILILLLNDLKFDLKNKKVLEIGSGWFPIMPYFFIYFGKVSKVYTYDINEHYRKSSILKFNLDFEKEYNLKVDVEKANKYGLPHEVDYFPSKNIIFEDIPNIDIVFSRYVLSHVSPNDIEEMHKKIKRSVNKGTFIVHFISPSDLRQHGDKSISLQDFLQYSPSQWDKIQTRFDYHNRMRLPQFIELFTKLDLEIVYLSYDRLNENSKNMDLFKKLNLHEDYIKYSTEELTAGNIVVVLKV</sequence>
<dbReference type="EMBL" id="QLSZ01000011">
    <property type="protein sequence ID" value="RAR70226.1"/>
    <property type="molecule type" value="Genomic_DNA"/>
</dbReference>
<dbReference type="SUPFAM" id="SSF53335">
    <property type="entry name" value="S-adenosyl-L-methionine-dependent methyltransferases"/>
    <property type="match status" value="1"/>
</dbReference>
<gene>
    <name evidence="1" type="ORF">CLV55_11151</name>
</gene>
<name>A0A328YJ41_9FLAO</name>
<dbReference type="OrthoDB" id="1490915at2"/>